<dbReference type="Proteomes" id="UP001489004">
    <property type="component" value="Unassembled WGS sequence"/>
</dbReference>
<dbReference type="AlphaFoldDB" id="A0AAW1QQJ8"/>
<organism evidence="2 3">
    <name type="scientific">[Myrmecia] bisecta</name>
    <dbReference type="NCBI Taxonomy" id="41462"/>
    <lineage>
        <taxon>Eukaryota</taxon>
        <taxon>Viridiplantae</taxon>
        <taxon>Chlorophyta</taxon>
        <taxon>core chlorophytes</taxon>
        <taxon>Trebouxiophyceae</taxon>
        <taxon>Trebouxiales</taxon>
        <taxon>Trebouxiaceae</taxon>
        <taxon>Myrmecia</taxon>
    </lineage>
</organism>
<accession>A0AAW1QQJ8</accession>
<protein>
    <submittedName>
        <fullName evidence="2">Uncharacterized protein</fullName>
    </submittedName>
</protein>
<evidence type="ECO:0000256" key="1">
    <source>
        <dbReference type="SAM" id="MobiDB-lite"/>
    </source>
</evidence>
<evidence type="ECO:0000313" key="3">
    <source>
        <dbReference type="Proteomes" id="UP001489004"/>
    </source>
</evidence>
<name>A0AAW1QQJ8_9CHLO</name>
<feature type="region of interest" description="Disordered" evidence="1">
    <location>
        <begin position="48"/>
        <end position="69"/>
    </location>
</feature>
<sequence>MINRAPVLTLWVAVVAQQQGFSREAALTFGRAISGLLAHSKGVSIGVAERKEKDPAAEERKRQREAEQGVEKVDVFGMHIKAQKANDEMHAVDANDKPINPATVDGYLRRAFGDRLSAAEGALKELAEAHPPDALGHEAYNLYSNFRPQVPQGQSGWGRKGVLELDRIHEMAQHAQRQHSEP</sequence>
<comment type="caution">
    <text evidence="2">The sequence shown here is derived from an EMBL/GenBank/DDBJ whole genome shotgun (WGS) entry which is preliminary data.</text>
</comment>
<keyword evidence="3" id="KW-1185">Reference proteome</keyword>
<dbReference type="EMBL" id="JALJOR010000002">
    <property type="protein sequence ID" value="KAK9823758.1"/>
    <property type="molecule type" value="Genomic_DNA"/>
</dbReference>
<proteinExistence type="predicted"/>
<evidence type="ECO:0000313" key="2">
    <source>
        <dbReference type="EMBL" id="KAK9823758.1"/>
    </source>
</evidence>
<reference evidence="2 3" key="1">
    <citation type="journal article" date="2024" name="Nat. Commun.">
        <title>Phylogenomics reveals the evolutionary origins of lichenization in chlorophyte algae.</title>
        <authorList>
            <person name="Puginier C."/>
            <person name="Libourel C."/>
            <person name="Otte J."/>
            <person name="Skaloud P."/>
            <person name="Haon M."/>
            <person name="Grisel S."/>
            <person name="Petersen M."/>
            <person name="Berrin J.G."/>
            <person name="Delaux P.M."/>
            <person name="Dal Grande F."/>
            <person name="Keller J."/>
        </authorList>
    </citation>
    <scope>NUCLEOTIDE SEQUENCE [LARGE SCALE GENOMIC DNA]</scope>
    <source>
        <strain evidence="2 3">SAG 2043</strain>
    </source>
</reference>
<gene>
    <name evidence="2" type="ORF">WJX72_005210</name>
</gene>